<dbReference type="InterPro" id="IPR000600">
    <property type="entry name" value="ROK"/>
</dbReference>
<dbReference type="Proteomes" id="UP000040578">
    <property type="component" value="Unassembled WGS sequence"/>
</dbReference>
<reference evidence="2 3" key="1">
    <citation type="submission" date="2015-03" db="EMBL/GenBank/DDBJ databases">
        <authorList>
            <consortium name="Pathogen Informatics"/>
            <person name="Murphy D."/>
        </authorList>
    </citation>
    <scope>NUCLEOTIDE SEQUENCE [LARGE SCALE GENOMIC DNA]</scope>
    <source>
        <strain evidence="3">type strain: CIP110231</strain>
    </source>
</reference>
<comment type="caution">
    <text evidence="2">The sequence shown here is derived from an EMBL/GenBank/DDBJ whole genome shotgun (WGS) entry which is preliminary data.</text>
</comment>
<dbReference type="CDD" id="cd23763">
    <property type="entry name" value="ASKHA_ATPase_ROK"/>
    <property type="match status" value="1"/>
</dbReference>
<evidence type="ECO:0000313" key="3">
    <source>
        <dbReference type="Proteomes" id="UP000040578"/>
    </source>
</evidence>
<name>A0ABM9SH39_9GAMM</name>
<accession>A0ABM9SH39</accession>
<gene>
    <name evidence="2" type="ORF">ERS137967_02006</name>
</gene>
<dbReference type="PANTHER" id="PTHR18964">
    <property type="entry name" value="ROK (REPRESSOR, ORF, KINASE) FAMILY"/>
    <property type="match status" value="1"/>
</dbReference>
<dbReference type="InterPro" id="IPR036388">
    <property type="entry name" value="WH-like_DNA-bd_sf"/>
</dbReference>
<dbReference type="InterPro" id="IPR036390">
    <property type="entry name" value="WH_DNA-bd_sf"/>
</dbReference>
<dbReference type="SUPFAM" id="SSF53067">
    <property type="entry name" value="Actin-like ATPase domain"/>
    <property type="match status" value="1"/>
</dbReference>
<evidence type="ECO:0000256" key="1">
    <source>
        <dbReference type="ARBA" id="ARBA00006479"/>
    </source>
</evidence>
<dbReference type="Gene3D" id="1.10.10.10">
    <property type="entry name" value="Winged helix-like DNA-binding domain superfamily/Winged helix DNA-binding domain"/>
    <property type="match status" value="1"/>
</dbReference>
<proteinExistence type="inferred from homology"/>
<dbReference type="Pfam" id="PF00480">
    <property type="entry name" value="ROK"/>
    <property type="match status" value="1"/>
</dbReference>
<protein>
    <submittedName>
        <fullName evidence="2">ROK-family transcriptional regulator</fullName>
    </submittedName>
</protein>
<sequence length="333" mass="36077">MNTPLNRTTREMKINNVVLVTNTLKSLGTATKGELAGNTSLSIATCGAVLNELSLSGEVLALEFEESRGGRPAQRYAYNPDYFSVLSLYAAGSDTSAEIIWSLSSATGETLDQGELLFQPLGLATFYQTLDALLTKYPKVRAIGIGLPGVVGENGTVASCDISLFTGITIVQQLEEKFGIFSQAGNDMNYTAYGFYRNSCAGVSAPVAYIYKPELPCTGCGIVINGKVLHGANNFAGEVSHLPFNYQTLLPDTEEIAQTIVSLAAIINPVTVAISGPKINESQLADILSICHQHIPEKHMPTLIYRHSIRQDYLQGIAELTLQNYNFHRLFEL</sequence>
<keyword evidence="3" id="KW-1185">Reference proteome</keyword>
<dbReference type="InterPro" id="IPR043129">
    <property type="entry name" value="ATPase_NBD"/>
</dbReference>
<dbReference type="RefSeq" id="WP_049598328.1">
    <property type="nucleotide sequence ID" value="NZ_CPYD01000006.1"/>
</dbReference>
<organism evidence="2 3">
    <name type="scientific">Yersinia nurmii</name>
    <dbReference type="NCBI Taxonomy" id="685706"/>
    <lineage>
        <taxon>Bacteria</taxon>
        <taxon>Pseudomonadati</taxon>
        <taxon>Pseudomonadota</taxon>
        <taxon>Gammaproteobacteria</taxon>
        <taxon>Enterobacterales</taxon>
        <taxon>Yersiniaceae</taxon>
        <taxon>Yersinia</taxon>
    </lineage>
</organism>
<evidence type="ECO:0000313" key="2">
    <source>
        <dbReference type="EMBL" id="CNE59655.1"/>
    </source>
</evidence>
<comment type="similarity">
    <text evidence="1">Belongs to the ROK (NagC/XylR) family.</text>
</comment>
<dbReference type="Gene3D" id="3.30.420.40">
    <property type="match status" value="2"/>
</dbReference>
<dbReference type="PANTHER" id="PTHR18964:SF149">
    <property type="entry name" value="BIFUNCTIONAL UDP-N-ACETYLGLUCOSAMINE 2-EPIMERASE_N-ACETYLMANNOSAMINE KINASE"/>
    <property type="match status" value="1"/>
</dbReference>
<dbReference type="SUPFAM" id="SSF46785">
    <property type="entry name" value="Winged helix' DNA-binding domain"/>
    <property type="match status" value="1"/>
</dbReference>
<dbReference type="EMBL" id="CPYD01000006">
    <property type="protein sequence ID" value="CNE59655.1"/>
    <property type="molecule type" value="Genomic_DNA"/>
</dbReference>